<dbReference type="EMBL" id="PDLN01000008">
    <property type="protein sequence ID" value="RDW77904.1"/>
    <property type="molecule type" value="Genomic_DNA"/>
</dbReference>
<sequence>MEKDSLERLPRYSPIDELAAAGRPHYRVRRSRILKAVGLGCLVFVAYTQWAHLKLENSRNVRILSPARLQADLETCKVLQHKPKDPSGPRDRNARYIDGHKPTLIRNATIWTGEPVPGTTAADARLGKGYGWITSDVLLEYGLITQVGSDISPSLLPEDCQIWDAQGRQLTAGIIDMHSHTGVYPVPSLYGGSDGNELSSDVTPYVRSIDGLDPLDHQLQVIKSGGVTTSLILPGSGNNMGGEAFIIKHAVGKDDGRSEIGPKDMLADPEQNWRYMKMACGENPKRVYGKIGQGPFSRMGESWYFRHAFEEARALVTAQDDWCAAASNIGAENMKEYLPQDLKWESLGAALRGQVHINTHCYTIADLEAFIDHTNEFQFPVRAFHHAHQTFLVPEILKRAWGGRAPAAALFADNMYYKVEAYIGSEQAGKILYDNDITPVYVSDNPVLNAQHVVFEAAKGYRYGLPYHAALASVTTAPAELLGMGERIGKVKNGFDADIVVWDSDPLSVGATPVQVWIDGTAQYPDPIVLEKQFSEPISPNEDLQAEIKEDPTTKTDVVFTGVSKIMIPGFEHSLEGSDKPANVIVEAGKIVCAGPCTAEISAALSAKVEVISLKSGYLSPAYTAFGSDIGISEISSEAATQNGHEGSDVFSRAIDGLLLTGKQLKASYAHGVTRAVSAPAHLGGGQQGVGVGFSTGASHSLEKGAIWSPEATLHYTLSLAAKEGKTPSLSSAIGSLRTKLLEAVASNETIADTYSEKAFLKLAVAGEIPLVITVNSADTIAAILRLKSDVENAIKSQDLESSSQKLNVVLLGGAEAHIVADEIAAAHVSVVLAPLLPYAEEWDTRRSLSGAPLTNGTNIDVLLDAGVLTALGTRDTESWEVRSLSLMAGIAYKNSGGRLSESAALALIGKNFDKILRSKASNDDFVLHEGSPFDIDSRVKAVGSQGRVSVY</sequence>
<name>A0A3D8RVK9_9HELO</name>
<evidence type="ECO:0000259" key="2">
    <source>
        <dbReference type="Pfam" id="PF07969"/>
    </source>
</evidence>
<dbReference type="PANTHER" id="PTHR11113">
    <property type="entry name" value="N-ACETYLGLUCOSAMINE-6-PHOSPHATE DEACETYLASE"/>
    <property type="match status" value="1"/>
</dbReference>
<dbReference type="Gene3D" id="3.20.20.140">
    <property type="entry name" value="Metal-dependent hydrolases"/>
    <property type="match status" value="2"/>
</dbReference>
<dbReference type="SUPFAM" id="SSF51338">
    <property type="entry name" value="Composite domain of metallo-dependent hydrolases"/>
    <property type="match status" value="1"/>
</dbReference>
<gene>
    <name evidence="3" type="ORF">BP5796_05756</name>
</gene>
<dbReference type="InterPro" id="IPR032466">
    <property type="entry name" value="Metal_Hydrolase"/>
</dbReference>
<protein>
    <submittedName>
        <fullName evidence="3">Amidohydrolase 1</fullName>
    </submittedName>
</protein>
<dbReference type="PANTHER" id="PTHR11113:SF14">
    <property type="entry name" value="N-ACETYLGLUCOSAMINE-6-PHOSPHATE DEACETYLASE"/>
    <property type="match status" value="1"/>
</dbReference>
<dbReference type="InterPro" id="IPR013108">
    <property type="entry name" value="Amidohydro_3"/>
</dbReference>
<accession>A0A3D8RVK9</accession>
<dbReference type="InterPro" id="IPR011059">
    <property type="entry name" value="Metal-dep_hydrolase_composite"/>
</dbReference>
<dbReference type="SUPFAM" id="SSF51556">
    <property type="entry name" value="Metallo-dependent hydrolases"/>
    <property type="match status" value="1"/>
</dbReference>
<feature type="domain" description="Amidohydrolase 3" evidence="2">
    <location>
        <begin position="464"/>
        <end position="521"/>
    </location>
</feature>
<proteinExistence type="predicted"/>
<evidence type="ECO:0000313" key="4">
    <source>
        <dbReference type="Proteomes" id="UP000256328"/>
    </source>
</evidence>
<keyword evidence="1 3" id="KW-0378">Hydrolase</keyword>
<dbReference type="GO" id="GO:0006046">
    <property type="term" value="P:N-acetylglucosamine catabolic process"/>
    <property type="evidence" value="ECO:0007669"/>
    <property type="project" value="TreeGrafter"/>
</dbReference>
<dbReference type="GO" id="GO:0008448">
    <property type="term" value="F:N-acetylglucosamine-6-phosphate deacetylase activity"/>
    <property type="evidence" value="ECO:0007669"/>
    <property type="project" value="TreeGrafter"/>
</dbReference>
<reference evidence="3 4" key="1">
    <citation type="journal article" date="2018" name="IMA Fungus">
        <title>IMA Genome-F 9: Draft genome sequence of Annulohypoxylon stygium, Aspergillus mulundensis, Berkeleyomyces basicola (syn. Thielaviopsis basicola), Ceratocystis smalleyi, two Cercospora beticola strains, Coleophoma cylindrospora, Fusarium fracticaudum, Phialophora cf. hyalina, and Morchella septimelata.</title>
        <authorList>
            <person name="Wingfield B.D."/>
            <person name="Bills G.F."/>
            <person name="Dong Y."/>
            <person name="Huang W."/>
            <person name="Nel W.J."/>
            <person name="Swalarsk-Parry B.S."/>
            <person name="Vaghefi N."/>
            <person name="Wilken P.M."/>
            <person name="An Z."/>
            <person name="de Beer Z.W."/>
            <person name="De Vos L."/>
            <person name="Chen L."/>
            <person name="Duong T.A."/>
            <person name="Gao Y."/>
            <person name="Hammerbacher A."/>
            <person name="Kikkert J.R."/>
            <person name="Li Y."/>
            <person name="Li H."/>
            <person name="Li K."/>
            <person name="Li Q."/>
            <person name="Liu X."/>
            <person name="Ma X."/>
            <person name="Naidoo K."/>
            <person name="Pethybridge S.J."/>
            <person name="Sun J."/>
            <person name="Steenkamp E.T."/>
            <person name="van der Nest M.A."/>
            <person name="van Wyk S."/>
            <person name="Wingfield M.J."/>
            <person name="Xiong C."/>
            <person name="Yue Q."/>
            <person name="Zhang X."/>
        </authorList>
    </citation>
    <scope>NUCLEOTIDE SEQUENCE [LARGE SCALE GENOMIC DNA]</scope>
    <source>
        <strain evidence="3 4">BP5796</strain>
    </source>
</reference>
<evidence type="ECO:0000313" key="3">
    <source>
        <dbReference type="EMBL" id="RDW77904.1"/>
    </source>
</evidence>
<comment type="caution">
    <text evidence="3">The sequence shown here is derived from an EMBL/GenBank/DDBJ whole genome shotgun (WGS) entry which is preliminary data.</text>
</comment>
<evidence type="ECO:0000256" key="1">
    <source>
        <dbReference type="ARBA" id="ARBA00022801"/>
    </source>
</evidence>
<dbReference type="OrthoDB" id="10258955at2759"/>
<dbReference type="Pfam" id="PF07969">
    <property type="entry name" value="Amidohydro_3"/>
    <property type="match status" value="1"/>
</dbReference>
<organism evidence="3 4">
    <name type="scientific">Coleophoma crateriformis</name>
    <dbReference type="NCBI Taxonomy" id="565419"/>
    <lineage>
        <taxon>Eukaryota</taxon>
        <taxon>Fungi</taxon>
        <taxon>Dikarya</taxon>
        <taxon>Ascomycota</taxon>
        <taxon>Pezizomycotina</taxon>
        <taxon>Leotiomycetes</taxon>
        <taxon>Helotiales</taxon>
        <taxon>Dermateaceae</taxon>
        <taxon>Coleophoma</taxon>
    </lineage>
</organism>
<dbReference type="Proteomes" id="UP000256328">
    <property type="component" value="Unassembled WGS sequence"/>
</dbReference>
<dbReference type="AlphaFoldDB" id="A0A3D8RVK9"/>
<dbReference type="CDD" id="cd01309">
    <property type="entry name" value="Met_dep_hydrolase_C"/>
    <property type="match status" value="1"/>
</dbReference>
<keyword evidence="4" id="KW-1185">Reference proteome</keyword>